<gene>
    <name evidence="2" type="ORF">SAMN04490178_104151</name>
</gene>
<name>A0A1H8S121_9FIRM</name>
<evidence type="ECO:0000313" key="2">
    <source>
        <dbReference type="EMBL" id="SEO72236.1"/>
    </source>
</evidence>
<dbReference type="Gene3D" id="3.40.50.2000">
    <property type="entry name" value="Glycogen Phosphorylase B"/>
    <property type="match status" value="2"/>
</dbReference>
<dbReference type="EMBL" id="FODY01000004">
    <property type="protein sequence ID" value="SEO72236.1"/>
    <property type="molecule type" value="Genomic_DNA"/>
</dbReference>
<dbReference type="SUPFAM" id="SSF53756">
    <property type="entry name" value="UDP-Glycosyltransferase/glycogen phosphorylase"/>
    <property type="match status" value="1"/>
</dbReference>
<dbReference type="STRING" id="112903.SAMN04490178_104151"/>
<dbReference type="Proteomes" id="UP000198847">
    <property type="component" value="Unassembled WGS sequence"/>
</dbReference>
<dbReference type="Pfam" id="PF13439">
    <property type="entry name" value="Glyco_transf_4"/>
    <property type="match status" value="1"/>
</dbReference>
<dbReference type="GO" id="GO:0016740">
    <property type="term" value="F:transferase activity"/>
    <property type="evidence" value="ECO:0007669"/>
    <property type="project" value="UniProtKB-KW"/>
</dbReference>
<organism evidence="2 3">
    <name type="scientific">Propionispora vibrioides</name>
    <dbReference type="NCBI Taxonomy" id="112903"/>
    <lineage>
        <taxon>Bacteria</taxon>
        <taxon>Bacillati</taxon>
        <taxon>Bacillota</taxon>
        <taxon>Negativicutes</taxon>
        <taxon>Selenomonadales</taxon>
        <taxon>Sporomusaceae</taxon>
        <taxon>Propionispora</taxon>
    </lineage>
</organism>
<dbReference type="AlphaFoldDB" id="A0A1H8S121"/>
<feature type="domain" description="Glycosyltransferase subfamily 4-like N-terminal" evidence="1">
    <location>
        <begin position="20"/>
        <end position="185"/>
    </location>
</feature>
<proteinExistence type="predicted"/>
<reference evidence="2 3" key="1">
    <citation type="submission" date="2016-10" db="EMBL/GenBank/DDBJ databases">
        <authorList>
            <person name="de Groot N.N."/>
        </authorList>
    </citation>
    <scope>NUCLEOTIDE SEQUENCE [LARGE SCALE GENOMIC DNA]</scope>
    <source>
        <strain evidence="2 3">DSM 13305</strain>
    </source>
</reference>
<accession>A0A1H8S121</accession>
<protein>
    <submittedName>
        <fullName evidence="2">Glycosyl transferases group 1</fullName>
    </submittedName>
</protein>
<evidence type="ECO:0000259" key="1">
    <source>
        <dbReference type="Pfam" id="PF13439"/>
    </source>
</evidence>
<dbReference type="InterPro" id="IPR028098">
    <property type="entry name" value="Glyco_trans_4-like_N"/>
</dbReference>
<evidence type="ECO:0000313" key="3">
    <source>
        <dbReference type="Proteomes" id="UP000198847"/>
    </source>
</evidence>
<keyword evidence="3" id="KW-1185">Reference proteome</keyword>
<keyword evidence="2" id="KW-0808">Transferase</keyword>
<sequence>MRILYISDGFVNLSVFDSQVHTLCNYHAQRNVVTLLALSGIKEYHKSGRSNAQYSLRKALRLPKAFIPIINLYNAKLINSNLFNSVDIIHCRGHVSAAIAIYLKRKYKFSIPIIADIRGAIVDELKNKNSILARYYANQAVVLERFVFSYADFFFFVSFNMKKYYSDKYDISIDKSEVFPTIVDETYFFSSDSLRNKMRKKLNITDKFVYVYCGGTDYWQNIDKILMKFKEASSKDKTIFLLMLVKNPQDIKEFCHRHSIKENIIIMSVEYSEVGKYLNAADAGIIIRKEDIINFVASPTKVNEYLACGLRIIDQLDDIGNKNIESSKKYHYMPLQNIIARQQQVYSELVANNKR</sequence>